<accession>A0A8X6XBZ9</accession>
<dbReference type="InterPro" id="IPR013057">
    <property type="entry name" value="AA_transpt_TM"/>
</dbReference>
<comment type="subcellular location">
    <subcellularLocation>
        <location evidence="1">Membrane</location>
    </subcellularLocation>
</comment>
<proteinExistence type="predicted"/>
<sequence length="268" mass="30105">MEKVTTAVEGLRDVLGSDALGQHAKAMRDLKKKIQPTAMFKRPRGMLRDFSYQPKEKETTDPSEEKDDVALSVNMAALLVISIVTCDAIVSLPSSLKNSGWMGVFLIILCGVNSLCAGNLLGWSWNILQDIWPEYKEGSMIPYAEIGHRAVGLWMRNFVMVSQVVSQLTLAIGYLSNISKHIEGSSGGVLRFCDMMVLTVFLIIPFTWFRAPRNFCDIFDIRWEMINHDDSDSSSLSDENDYYDDNGSEMDDDDEDQDVTFDFSAPTQ</sequence>
<gene>
    <name evidence="8" type="primary">NCL1_36286</name>
    <name evidence="8" type="ORF">TNIN_378541</name>
</gene>
<evidence type="ECO:0000259" key="7">
    <source>
        <dbReference type="Pfam" id="PF01490"/>
    </source>
</evidence>
<reference evidence="8" key="1">
    <citation type="submission" date="2020-08" db="EMBL/GenBank/DDBJ databases">
        <title>Multicomponent nature underlies the extraordinary mechanical properties of spider dragline silk.</title>
        <authorList>
            <person name="Kono N."/>
            <person name="Nakamura H."/>
            <person name="Mori M."/>
            <person name="Yoshida Y."/>
            <person name="Ohtoshi R."/>
            <person name="Malay A.D."/>
            <person name="Moran D.A.P."/>
            <person name="Tomita M."/>
            <person name="Numata K."/>
            <person name="Arakawa K."/>
        </authorList>
    </citation>
    <scope>NUCLEOTIDE SEQUENCE</scope>
</reference>
<evidence type="ECO:0000256" key="4">
    <source>
        <dbReference type="ARBA" id="ARBA00023136"/>
    </source>
</evidence>
<feature type="transmembrane region" description="Helical" evidence="6">
    <location>
        <begin position="188"/>
        <end position="209"/>
    </location>
</feature>
<dbReference type="GO" id="GO:0016020">
    <property type="term" value="C:membrane"/>
    <property type="evidence" value="ECO:0007669"/>
    <property type="project" value="UniProtKB-SubCell"/>
</dbReference>
<name>A0A8X6XBZ9_9ARAC</name>
<protein>
    <submittedName>
        <fullName evidence="8">Aa_trans domain-containing protein</fullName>
    </submittedName>
</protein>
<dbReference type="AlphaFoldDB" id="A0A8X6XBZ9"/>
<dbReference type="Pfam" id="PF01490">
    <property type="entry name" value="Aa_trans"/>
    <property type="match status" value="1"/>
</dbReference>
<evidence type="ECO:0000256" key="1">
    <source>
        <dbReference type="ARBA" id="ARBA00004370"/>
    </source>
</evidence>
<dbReference type="EMBL" id="BMAV01007684">
    <property type="protein sequence ID" value="GFY50750.1"/>
    <property type="molecule type" value="Genomic_DNA"/>
</dbReference>
<evidence type="ECO:0000256" key="6">
    <source>
        <dbReference type="SAM" id="Phobius"/>
    </source>
</evidence>
<organism evidence="8 9">
    <name type="scientific">Trichonephila inaurata madagascariensis</name>
    <dbReference type="NCBI Taxonomy" id="2747483"/>
    <lineage>
        <taxon>Eukaryota</taxon>
        <taxon>Metazoa</taxon>
        <taxon>Ecdysozoa</taxon>
        <taxon>Arthropoda</taxon>
        <taxon>Chelicerata</taxon>
        <taxon>Arachnida</taxon>
        <taxon>Araneae</taxon>
        <taxon>Araneomorphae</taxon>
        <taxon>Entelegynae</taxon>
        <taxon>Araneoidea</taxon>
        <taxon>Nephilidae</taxon>
        <taxon>Trichonephila</taxon>
        <taxon>Trichonephila inaurata</taxon>
    </lineage>
</organism>
<feature type="transmembrane region" description="Helical" evidence="6">
    <location>
        <begin position="69"/>
        <end position="92"/>
    </location>
</feature>
<dbReference type="OrthoDB" id="6437236at2759"/>
<keyword evidence="9" id="KW-1185">Reference proteome</keyword>
<comment type="caution">
    <text evidence="8">The sequence shown here is derived from an EMBL/GenBank/DDBJ whole genome shotgun (WGS) entry which is preliminary data.</text>
</comment>
<evidence type="ECO:0000256" key="3">
    <source>
        <dbReference type="ARBA" id="ARBA00022989"/>
    </source>
</evidence>
<feature type="region of interest" description="Disordered" evidence="5">
    <location>
        <begin position="230"/>
        <end position="268"/>
    </location>
</feature>
<evidence type="ECO:0000256" key="5">
    <source>
        <dbReference type="SAM" id="MobiDB-lite"/>
    </source>
</evidence>
<evidence type="ECO:0000256" key="2">
    <source>
        <dbReference type="ARBA" id="ARBA00022692"/>
    </source>
</evidence>
<feature type="domain" description="Amino acid transporter transmembrane" evidence="7">
    <location>
        <begin position="72"/>
        <end position="212"/>
    </location>
</feature>
<keyword evidence="4 6" id="KW-0472">Membrane</keyword>
<keyword evidence="2 6" id="KW-0812">Transmembrane</keyword>
<evidence type="ECO:0000313" key="8">
    <source>
        <dbReference type="EMBL" id="GFY50750.1"/>
    </source>
</evidence>
<feature type="compositionally biased region" description="Acidic residues" evidence="5">
    <location>
        <begin position="238"/>
        <end position="259"/>
    </location>
</feature>
<keyword evidence="3 6" id="KW-1133">Transmembrane helix</keyword>
<feature type="transmembrane region" description="Helical" evidence="6">
    <location>
        <begin position="104"/>
        <end position="125"/>
    </location>
</feature>
<evidence type="ECO:0000313" key="9">
    <source>
        <dbReference type="Proteomes" id="UP000886998"/>
    </source>
</evidence>
<dbReference type="Proteomes" id="UP000886998">
    <property type="component" value="Unassembled WGS sequence"/>
</dbReference>